<dbReference type="InterPro" id="IPR036770">
    <property type="entry name" value="Ankyrin_rpt-contain_sf"/>
</dbReference>
<evidence type="ECO:0000313" key="16">
    <source>
        <dbReference type="Proteomes" id="UP000274504"/>
    </source>
</evidence>
<dbReference type="GO" id="GO:1902495">
    <property type="term" value="C:transmembrane transporter complex"/>
    <property type="evidence" value="ECO:0007669"/>
    <property type="project" value="TreeGrafter"/>
</dbReference>
<dbReference type="SUPFAM" id="SSF48403">
    <property type="entry name" value="Ankyrin repeat"/>
    <property type="match status" value="2"/>
</dbReference>
<keyword evidence="3" id="KW-0716">Sensory transduction</keyword>
<feature type="repeat" description="ANK" evidence="12">
    <location>
        <begin position="148"/>
        <end position="180"/>
    </location>
</feature>
<feature type="domain" description="Ion transport" evidence="14">
    <location>
        <begin position="855"/>
        <end position="1101"/>
    </location>
</feature>
<feature type="transmembrane region" description="Helical" evidence="13">
    <location>
        <begin position="887"/>
        <end position="907"/>
    </location>
</feature>
<evidence type="ECO:0000256" key="12">
    <source>
        <dbReference type="PROSITE-ProRule" id="PRU00023"/>
    </source>
</evidence>
<evidence type="ECO:0000256" key="7">
    <source>
        <dbReference type="ARBA" id="ARBA00023043"/>
    </source>
</evidence>
<comment type="subcellular location">
    <subcellularLocation>
        <location evidence="1">Membrane</location>
        <topology evidence="1">Multi-pass membrane protein</topology>
    </subcellularLocation>
</comment>
<keyword evidence="2" id="KW-0813">Transport</keyword>
<sequence>MRQPIDPPSGRPTNPLITVTDVVLPPPHRHSIYRRHRSFVSETEESLSEGDLFATQSYLESPWFQPNVLEELLAWNSDTNGDNLDTASGTASRSEISASYRFSTLKDDSDGAKSELMYAIMYVNQNKAGELFDLLVENPDLVEMSDSRGNFLIHYAVTRGYLRIIDLLISQGADVNQQNSQGQTPLHLAILEQQVTTLYHLILLGCNAEIADNRDNQPIHLACEMNDAESLKELVRITHIDINAAGEFGGTVIHCCCRKNSTECLKIVLTMGADMFKADAIGKYPIHVAVSSGSIDCLRILLDHENLTKRGNQGSEGEISICFMDQHLINLPDSEGETALHLAVNSGNIEMIDFCLEHGSDLTALQYNNCSVVHYAARRGEVTVLSSLLNWNDGEETVKLLSGVNRSGHTPLHLAVMYNHADLTAYLIKRCSPMEIQDNNGWTPLLLAITKCAIAACLTLIQFGADLNARDLSQRNALQLAILYGALKEETLWKQIREHGLYGRLINEEDEDGCTALHYATKVGGSMLNVTRDLLASGANCLRQNGARETPLYVAAKQGCIATVESLLRTDHGLWSMNTLDANGCTPLHIAAANAHSNVVALLIANGRRTPLHWAARVGCLKTCKIILGANSTIIDARDFRGMTALHYAAEKNHDSVVTYLMDSGAKFSQDGNGFYFTSLAFKKENFKAARAIIYNKRWDEIIQLLNHTDQCPVEEIIREIPDLCPIILNRYIKEKGNPRKSDYEVTYDFTVLQPKADRLVKTGRSPLHLLRVMISLQRNELIVHPLCLALLRCKWKKYGLWFHLISVAFYVNYLTCLTYLVLDHDPMRHTANTKLNETCYNLVFDTLEKRKVQAVLSYSIGITASVCELQNIILMFTEGSKFFKNVINFYSMAVFAVSITYSVMSLKKATHHQFVELGAIALYLAWSYFVIHLMRFRLVGIFVVMLFQVARTLGKSAVVVILVMISCALPFYVLFKVPDNQIYQAMPEEKKLQLAHCFSTYDYMYNNDANGTDSLNVTPMLSAFQTPQLAILNVLSMSLGDFNFVETIIAPLTDGNPLTMHFPEVTLIMFVIFLLFAPMILTNLLVGLAVGDIDTVRKQAAIRLISQTVDWHDNIEGAVPKHIYNYIVSTVWTSKSSLDSPSSVCYCF</sequence>
<evidence type="ECO:0000256" key="13">
    <source>
        <dbReference type="SAM" id="Phobius"/>
    </source>
</evidence>
<dbReference type="SMART" id="SM00248">
    <property type="entry name" value="ANK"/>
    <property type="match status" value="13"/>
</dbReference>
<keyword evidence="5" id="KW-0677">Repeat</keyword>
<feature type="repeat" description="ANK" evidence="12">
    <location>
        <begin position="583"/>
        <end position="607"/>
    </location>
</feature>
<dbReference type="InterPro" id="IPR052076">
    <property type="entry name" value="TRP_cation_channel"/>
</dbReference>
<dbReference type="PANTHER" id="PTHR47143:SF1">
    <property type="entry name" value="ION_TRANS DOMAIN-CONTAINING PROTEIN"/>
    <property type="match status" value="1"/>
</dbReference>
<dbReference type="AlphaFoldDB" id="A0A0R3SPQ5"/>
<dbReference type="Gene3D" id="1.10.287.70">
    <property type="match status" value="1"/>
</dbReference>
<gene>
    <name evidence="15" type="ORF">HDID_LOCUS6962</name>
</gene>
<evidence type="ECO:0000313" key="17">
    <source>
        <dbReference type="WBParaSite" id="HDID_0000696401-mRNA-1"/>
    </source>
</evidence>
<evidence type="ECO:0000313" key="15">
    <source>
        <dbReference type="EMBL" id="VDL59280.1"/>
    </source>
</evidence>
<keyword evidence="10" id="KW-0325">Glycoprotein</keyword>
<dbReference type="InterPro" id="IPR005821">
    <property type="entry name" value="Ion_trans_dom"/>
</dbReference>
<keyword evidence="4 13" id="KW-0812">Transmembrane</keyword>
<feature type="repeat" description="ANK" evidence="12">
    <location>
        <begin position="440"/>
        <end position="472"/>
    </location>
</feature>
<keyword evidence="8" id="KW-0406">Ion transport</keyword>
<keyword evidence="7 12" id="KW-0040">ANK repeat</keyword>
<evidence type="ECO:0000256" key="5">
    <source>
        <dbReference type="ARBA" id="ARBA00022737"/>
    </source>
</evidence>
<dbReference type="EMBL" id="UYSG01010891">
    <property type="protein sequence ID" value="VDL59280.1"/>
    <property type="molecule type" value="Genomic_DNA"/>
</dbReference>
<dbReference type="InterPro" id="IPR002110">
    <property type="entry name" value="Ankyrin_rpt"/>
</dbReference>
<evidence type="ECO:0000256" key="3">
    <source>
        <dbReference type="ARBA" id="ARBA00022606"/>
    </source>
</evidence>
<dbReference type="WBParaSite" id="HDID_0000696401-mRNA-1">
    <property type="protein sequence ID" value="HDID_0000696401-mRNA-1"/>
    <property type="gene ID" value="HDID_0000696401"/>
</dbReference>
<feature type="repeat" description="ANK" evidence="12">
    <location>
        <begin position="181"/>
        <end position="213"/>
    </location>
</feature>
<evidence type="ECO:0000256" key="9">
    <source>
        <dbReference type="ARBA" id="ARBA00023136"/>
    </source>
</evidence>
<feature type="transmembrane region" description="Helical" evidence="13">
    <location>
        <begin position="801"/>
        <end position="823"/>
    </location>
</feature>
<dbReference type="PROSITE" id="PS50088">
    <property type="entry name" value="ANK_REPEAT"/>
    <property type="match status" value="8"/>
</dbReference>
<feature type="repeat" description="ANK" evidence="12">
    <location>
        <begin position="407"/>
        <end position="439"/>
    </location>
</feature>
<proteinExistence type="predicted"/>
<dbReference type="OrthoDB" id="1661883at2759"/>
<dbReference type="Pfam" id="PF12796">
    <property type="entry name" value="Ank_2"/>
    <property type="match status" value="6"/>
</dbReference>
<dbReference type="Proteomes" id="UP000274504">
    <property type="component" value="Unassembled WGS sequence"/>
</dbReference>
<reference evidence="17" key="1">
    <citation type="submission" date="2017-02" db="UniProtKB">
        <authorList>
            <consortium name="WormBaseParasite"/>
        </authorList>
    </citation>
    <scope>IDENTIFICATION</scope>
</reference>
<evidence type="ECO:0000259" key="14">
    <source>
        <dbReference type="Pfam" id="PF00520"/>
    </source>
</evidence>
<evidence type="ECO:0000256" key="8">
    <source>
        <dbReference type="ARBA" id="ARBA00023065"/>
    </source>
</evidence>
<evidence type="ECO:0000256" key="10">
    <source>
        <dbReference type="ARBA" id="ARBA00023180"/>
    </source>
</evidence>
<feature type="repeat" description="ANK" evidence="12">
    <location>
        <begin position="512"/>
        <end position="546"/>
    </location>
</feature>
<feature type="repeat" description="ANK" evidence="12">
    <location>
        <begin position="641"/>
        <end position="673"/>
    </location>
</feature>
<accession>A0A0R3SPQ5</accession>
<keyword evidence="11" id="KW-0407">Ion channel</keyword>
<name>A0A0R3SPQ5_HYMDI</name>
<feature type="repeat" description="ANK" evidence="12">
    <location>
        <begin position="335"/>
        <end position="367"/>
    </location>
</feature>
<feature type="transmembrane region" description="Helical" evidence="13">
    <location>
        <begin position="1068"/>
        <end position="1091"/>
    </location>
</feature>
<dbReference type="Pfam" id="PF00520">
    <property type="entry name" value="Ion_trans"/>
    <property type="match status" value="1"/>
</dbReference>
<feature type="transmembrane region" description="Helical" evidence="13">
    <location>
        <begin position="856"/>
        <end position="875"/>
    </location>
</feature>
<dbReference type="PANTHER" id="PTHR47143">
    <property type="entry name" value="TRANSIENT RECEPTOR POTENTIAL CATION CHANNEL PROTEIN PAINLESS"/>
    <property type="match status" value="1"/>
</dbReference>
<evidence type="ECO:0000256" key="1">
    <source>
        <dbReference type="ARBA" id="ARBA00004141"/>
    </source>
</evidence>
<keyword evidence="6 13" id="KW-1133">Transmembrane helix</keyword>
<evidence type="ECO:0000256" key="4">
    <source>
        <dbReference type="ARBA" id="ARBA00022692"/>
    </source>
</evidence>
<reference evidence="15 16" key="2">
    <citation type="submission" date="2018-11" db="EMBL/GenBank/DDBJ databases">
        <authorList>
            <consortium name="Pathogen Informatics"/>
        </authorList>
    </citation>
    <scope>NUCLEOTIDE SEQUENCE [LARGE SCALE GENOMIC DNA]</scope>
</reference>
<keyword evidence="9 13" id="KW-0472">Membrane</keyword>
<dbReference type="PROSITE" id="PS50297">
    <property type="entry name" value="ANK_REP_REGION"/>
    <property type="match status" value="8"/>
</dbReference>
<dbReference type="GO" id="GO:0005216">
    <property type="term" value="F:monoatomic ion channel activity"/>
    <property type="evidence" value="ECO:0007669"/>
    <property type="project" value="InterPro"/>
</dbReference>
<organism evidence="17">
    <name type="scientific">Hymenolepis diminuta</name>
    <name type="common">Rat tapeworm</name>
    <dbReference type="NCBI Taxonomy" id="6216"/>
    <lineage>
        <taxon>Eukaryota</taxon>
        <taxon>Metazoa</taxon>
        <taxon>Spiralia</taxon>
        <taxon>Lophotrochozoa</taxon>
        <taxon>Platyhelminthes</taxon>
        <taxon>Cestoda</taxon>
        <taxon>Eucestoda</taxon>
        <taxon>Cyclophyllidea</taxon>
        <taxon>Hymenolepididae</taxon>
        <taxon>Hymenolepis</taxon>
    </lineage>
</organism>
<evidence type="ECO:0000256" key="11">
    <source>
        <dbReference type="ARBA" id="ARBA00023303"/>
    </source>
</evidence>
<evidence type="ECO:0000256" key="2">
    <source>
        <dbReference type="ARBA" id="ARBA00022448"/>
    </source>
</evidence>
<dbReference type="Gene3D" id="1.25.40.20">
    <property type="entry name" value="Ankyrin repeat-containing domain"/>
    <property type="match status" value="5"/>
</dbReference>
<dbReference type="STRING" id="6216.A0A0R3SPQ5"/>
<evidence type="ECO:0000256" key="6">
    <source>
        <dbReference type="ARBA" id="ARBA00022989"/>
    </source>
</evidence>
<feature type="transmembrane region" description="Helical" evidence="13">
    <location>
        <begin position="958"/>
        <end position="976"/>
    </location>
</feature>
<protein>
    <submittedName>
        <fullName evidence="17">ANK_REP_REGION domain-containing protein</fullName>
    </submittedName>
</protein>